<dbReference type="PIRSF" id="PIRSF026631">
    <property type="entry name" value="UCP026631"/>
    <property type="match status" value="1"/>
</dbReference>
<evidence type="ECO:0000313" key="4">
    <source>
        <dbReference type="Proteomes" id="UP000031982"/>
    </source>
</evidence>
<keyword evidence="1" id="KW-0812">Transmembrane</keyword>
<dbReference type="PANTHER" id="PTHR34473">
    <property type="entry name" value="UPF0699 TRANSMEMBRANE PROTEIN YDBS"/>
    <property type="match status" value="1"/>
</dbReference>
<dbReference type="InterPro" id="IPR014529">
    <property type="entry name" value="UCP026631"/>
</dbReference>
<evidence type="ECO:0000256" key="1">
    <source>
        <dbReference type="SAM" id="Phobius"/>
    </source>
</evidence>
<evidence type="ECO:0000259" key="2">
    <source>
        <dbReference type="Pfam" id="PF03703"/>
    </source>
</evidence>
<keyword evidence="4" id="KW-1185">Reference proteome</keyword>
<comment type="caution">
    <text evidence="3">The sequence shown here is derived from an EMBL/GenBank/DDBJ whole genome shotgun (WGS) entry which is preliminary data.</text>
</comment>
<keyword evidence="1" id="KW-0472">Membrane</keyword>
<feature type="transmembrane region" description="Helical" evidence="1">
    <location>
        <begin position="44"/>
        <end position="63"/>
    </location>
</feature>
<reference evidence="3 4" key="1">
    <citation type="submission" date="2015-01" db="EMBL/GenBank/DDBJ databases">
        <title>Genome Assembly of Bacillus badius MTCC 1458.</title>
        <authorList>
            <person name="Verma A."/>
            <person name="Khatri I."/>
            <person name="Mual P."/>
            <person name="Subramanian S."/>
            <person name="Krishnamurthi S."/>
        </authorList>
    </citation>
    <scope>NUCLEOTIDE SEQUENCE [LARGE SCALE GENOMIC DNA]</scope>
    <source>
        <strain evidence="3 4">MTCC 1458</strain>
    </source>
</reference>
<organism evidence="3 4">
    <name type="scientific">Bacillus badius</name>
    <dbReference type="NCBI Taxonomy" id="1455"/>
    <lineage>
        <taxon>Bacteria</taxon>
        <taxon>Bacillati</taxon>
        <taxon>Bacillota</taxon>
        <taxon>Bacilli</taxon>
        <taxon>Bacillales</taxon>
        <taxon>Bacillaceae</taxon>
        <taxon>Pseudobacillus</taxon>
    </lineage>
</organism>
<dbReference type="RefSeq" id="WP_041113879.1">
    <property type="nucleotide sequence ID" value="NZ_JARTHD010000024.1"/>
</dbReference>
<feature type="domain" description="YdbS-like PH" evidence="2">
    <location>
        <begin position="65"/>
        <end position="146"/>
    </location>
</feature>
<gene>
    <name evidence="3" type="ORF">SD77_0667</name>
</gene>
<feature type="transmembrane region" description="Helical" evidence="1">
    <location>
        <begin position="227"/>
        <end position="252"/>
    </location>
</feature>
<feature type="transmembrane region" description="Helical" evidence="1">
    <location>
        <begin position="360"/>
        <end position="380"/>
    </location>
</feature>
<keyword evidence="1" id="KW-1133">Transmembrane helix</keyword>
<feature type="domain" description="YdbS-like PH" evidence="2">
    <location>
        <begin position="262"/>
        <end position="333"/>
    </location>
</feature>
<name>A0ABR5ATI4_BACBA</name>
<sequence length="500" mass="56138">MSDPQKLHPIAALLTFLKELKNLVFPVVFLVLMGKGQKNGFWDYLPLAGAGVMVLFVLIAGVVKWLRFTYRLEEGELKIEYGLFIKKKRYIPIERIQSLHISEGLLHRAFGLVKVSVETAGGAESESEAELTAIKKAEAQVLQQFIKQEKKRKSESAVNSHADEAEEADHEDSIFYRSRLSELLLMAATSGGIGVVLSAVFAFLSQFQDVIPYEKIFKEASHFIEMGVAVIAFIVFLALLIAWGVSIGLTLLRYAGFTLRKGKENLMIQKGLLEKQQLTIPVDRVQGITISENPLRQILGYCSVHLESAGSRGEEEDSASMMIMPMVKKERALNMLAELFPDYCFSAELTPLPARAASRYIGRACLYVLLPIGAAVWFFWPFGLGFLAAFMLAALYGFVRFKGAGWRIDGRQLTIRARKVSLQTSFVLKNRIQSLEVIQTWRQKQKDLASVHAAIRSGIGGKRIKVANVSFNDAGEIYRWYELKKEEDYDPGDRDGYCRD</sequence>
<proteinExistence type="predicted"/>
<dbReference type="InterPro" id="IPR005182">
    <property type="entry name" value="YdbS-like_PH"/>
</dbReference>
<dbReference type="Proteomes" id="UP000031982">
    <property type="component" value="Unassembled WGS sequence"/>
</dbReference>
<dbReference type="PANTHER" id="PTHR34473:SF2">
    <property type="entry name" value="UPF0699 TRANSMEMBRANE PROTEIN YDBT"/>
    <property type="match status" value="1"/>
</dbReference>
<protein>
    <recommendedName>
        <fullName evidence="2">YdbS-like PH domain-containing protein</fullName>
    </recommendedName>
</protein>
<evidence type="ECO:0000313" key="3">
    <source>
        <dbReference type="EMBL" id="KIL78066.1"/>
    </source>
</evidence>
<accession>A0ABR5ATI4</accession>
<dbReference type="EMBL" id="JXLP01000010">
    <property type="protein sequence ID" value="KIL78066.1"/>
    <property type="molecule type" value="Genomic_DNA"/>
</dbReference>
<dbReference type="Pfam" id="PF03703">
    <property type="entry name" value="bPH_2"/>
    <property type="match status" value="3"/>
</dbReference>
<feature type="domain" description="YdbS-like PH" evidence="2">
    <location>
        <begin position="402"/>
        <end position="481"/>
    </location>
</feature>
<feature type="transmembrane region" description="Helical" evidence="1">
    <location>
        <begin position="183"/>
        <end position="207"/>
    </location>
</feature>
<feature type="transmembrane region" description="Helical" evidence="1">
    <location>
        <begin position="12"/>
        <end position="32"/>
    </location>
</feature>